<gene>
    <name evidence="2" type="ORF">PENVUL_c002G05231</name>
</gene>
<dbReference type="Proteomes" id="UP000191518">
    <property type="component" value="Unassembled WGS sequence"/>
</dbReference>
<reference evidence="3" key="1">
    <citation type="journal article" date="2017" name="Nat. Microbiol.">
        <title>Global analysis of biosynthetic gene clusters reveals vast potential of secondary metabolite production in Penicillium species.</title>
        <authorList>
            <person name="Nielsen J.C."/>
            <person name="Grijseels S."/>
            <person name="Prigent S."/>
            <person name="Ji B."/>
            <person name="Dainat J."/>
            <person name="Nielsen K.F."/>
            <person name="Frisvad J.C."/>
            <person name="Workman M."/>
            <person name="Nielsen J."/>
        </authorList>
    </citation>
    <scope>NUCLEOTIDE SEQUENCE [LARGE SCALE GENOMIC DNA]</scope>
    <source>
        <strain evidence="3">IBT 29486</strain>
    </source>
</reference>
<keyword evidence="3" id="KW-1185">Reference proteome</keyword>
<dbReference type="InterPro" id="IPR052058">
    <property type="entry name" value="Alcohol_O-acetyltransferase"/>
</dbReference>
<dbReference type="STRING" id="29845.A0A1V6SCL5"/>
<dbReference type="GO" id="GO:0008080">
    <property type="term" value="F:N-acetyltransferase activity"/>
    <property type="evidence" value="ECO:0007669"/>
    <property type="project" value="TreeGrafter"/>
</dbReference>
<evidence type="ECO:0000256" key="1">
    <source>
        <dbReference type="SAM" id="MobiDB-lite"/>
    </source>
</evidence>
<sequence length="448" mass="49696">MLWSPLDEKCRQDVTNATAIDPFSRPGNVVTAAYYHRSAAIPLESLQPLIYNALSRVVLQIPSMGVIIHNMVDFIQLLDDRDEEVDALVEKQQNTRFSQLSEQVPCWRLVIAYAPRQNAISDMVACLVVGASAKDQFYAVDFHRSFLAALLLVNEAKPSRQPSEYPIPSVSKPLSEISTSQQRGQSSHSQSQSRFKTVTLGTTDTARLLGDCFANMTTLTSVIQAVFAASLFTNLTSEFSTMRSAGQISPSGITGKQNAKPRSKYIATHNREDGCNITSVWNEARRIHTASKAELNRKLRSNSLVEFFRRNGGPSLLDTKDIGESRGISVGVSSMGSFHDSKTSESQEQQVWQTGRTICNDYNNEISAALWITLVVGGDGCLTIGVSWLQNIIGEDWLEQVIFTMRRLIAEILHTNDAIKRKAMISEPVPWGGSVSRLVYMVRDLMLD</sequence>
<dbReference type="AlphaFoldDB" id="A0A1V6SCL5"/>
<proteinExistence type="predicted"/>
<evidence type="ECO:0000313" key="2">
    <source>
        <dbReference type="EMBL" id="OQE11530.1"/>
    </source>
</evidence>
<accession>A0A1V6SCL5</accession>
<name>A0A1V6SCL5_9EURO</name>
<evidence type="ECO:0000313" key="3">
    <source>
        <dbReference type="Proteomes" id="UP000191518"/>
    </source>
</evidence>
<feature type="compositionally biased region" description="Low complexity" evidence="1">
    <location>
        <begin position="178"/>
        <end position="193"/>
    </location>
</feature>
<comment type="caution">
    <text evidence="2">The sequence shown here is derived from an EMBL/GenBank/DDBJ whole genome shotgun (WGS) entry which is preliminary data.</text>
</comment>
<protein>
    <submittedName>
        <fullName evidence="2">Uncharacterized protein</fullName>
    </submittedName>
</protein>
<organism evidence="2 3">
    <name type="scientific">Penicillium vulpinum</name>
    <dbReference type="NCBI Taxonomy" id="29845"/>
    <lineage>
        <taxon>Eukaryota</taxon>
        <taxon>Fungi</taxon>
        <taxon>Dikarya</taxon>
        <taxon>Ascomycota</taxon>
        <taxon>Pezizomycotina</taxon>
        <taxon>Eurotiomycetes</taxon>
        <taxon>Eurotiomycetidae</taxon>
        <taxon>Eurotiales</taxon>
        <taxon>Aspergillaceae</taxon>
        <taxon>Penicillium</taxon>
    </lineage>
</organism>
<dbReference type="EMBL" id="MDYP01000002">
    <property type="protein sequence ID" value="OQE11530.1"/>
    <property type="molecule type" value="Genomic_DNA"/>
</dbReference>
<feature type="region of interest" description="Disordered" evidence="1">
    <location>
        <begin position="159"/>
        <end position="196"/>
    </location>
</feature>
<dbReference type="OrthoDB" id="2150604at2759"/>
<dbReference type="PANTHER" id="PTHR28037:SF1">
    <property type="entry name" value="ALCOHOL O-ACETYLTRANSFERASE 1-RELATED"/>
    <property type="match status" value="1"/>
</dbReference>
<dbReference type="PANTHER" id="PTHR28037">
    <property type="entry name" value="ALCOHOL O-ACETYLTRANSFERASE 1-RELATED"/>
    <property type="match status" value="1"/>
</dbReference>